<keyword evidence="2" id="KW-1185">Reference proteome</keyword>
<organism evidence="1 2">
    <name type="scientific">Oryza meyeriana var. granulata</name>
    <dbReference type="NCBI Taxonomy" id="110450"/>
    <lineage>
        <taxon>Eukaryota</taxon>
        <taxon>Viridiplantae</taxon>
        <taxon>Streptophyta</taxon>
        <taxon>Embryophyta</taxon>
        <taxon>Tracheophyta</taxon>
        <taxon>Spermatophyta</taxon>
        <taxon>Magnoliopsida</taxon>
        <taxon>Liliopsida</taxon>
        <taxon>Poales</taxon>
        <taxon>Poaceae</taxon>
        <taxon>BOP clade</taxon>
        <taxon>Oryzoideae</taxon>
        <taxon>Oryzeae</taxon>
        <taxon>Oryzinae</taxon>
        <taxon>Oryza</taxon>
        <taxon>Oryza meyeriana</taxon>
    </lineage>
</organism>
<sequence>MKFIAIHHLKTSLPSYIHVKESPGDVLIFMTGKDDIDKMVSELEESIQNIEE</sequence>
<dbReference type="Proteomes" id="UP000479710">
    <property type="component" value="Unassembled WGS sequence"/>
</dbReference>
<comment type="caution">
    <text evidence="1">The sequence shown here is derived from an EMBL/GenBank/DDBJ whole genome shotgun (WGS) entry which is preliminary data.</text>
</comment>
<dbReference type="Gene3D" id="3.40.50.300">
    <property type="entry name" value="P-loop containing nucleotide triphosphate hydrolases"/>
    <property type="match status" value="1"/>
</dbReference>
<feature type="non-terminal residue" evidence="1">
    <location>
        <position position="52"/>
    </location>
</feature>
<protein>
    <submittedName>
        <fullName evidence="1">Uncharacterized protein</fullName>
    </submittedName>
</protein>
<dbReference type="OrthoDB" id="735836at2759"/>
<name>A0A6G1F4Y2_9ORYZ</name>
<dbReference type="AlphaFoldDB" id="A0A6G1F4Y2"/>
<evidence type="ECO:0000313" key="1">
    <source>
        <dbReference type="EMBL" id="KAF0931967.1"/>
    </source>
</evidence>
<evidence type="ECO:0000313" key="2">
    <source>
        <dbReference type="Proteomes" id="UP000479710"/>
    </source>
</evidence>
<dbReference type="EMBL" id="SPHZ02000001">
    <property type="protein sequence ID" value="KAF0931967.1"/>
    <property type="molecule type" value="Genomic_DNA"/>
</dbReference>
<accession>A0A6G1F4Y2</accession>
<dbReference type="InterPro" id="IPR027417">
    <property type="entry name" value="P-loop_NTPase"/>
</dbReference>
<proteinExistence type="predicted"/>
<gene>
    <name evidence="1" type="ORF">E2562_007468</name>
</gene>
<reference evidence="1 2" key="1">
    <citation type="submission" date="2019-11" db="EMBL/GenBank/DDBJ databases">
        <title>Whole genome sequence of Oryza granulata.</title>
        <authorList>
            <person name="Li W."/>
        </authorList>
    </citation>
    <scope>NUCLEOTIDE SEQUENCE [LARGE SCALE GENOMIC DNA]</scope>
    <source>
        <strain evidence="2">cv. Menghai</strain>
        <tissue evidence="1">Leaf</tissue>
    </source>
</reference>